<dbReference type="SMART" id="SM00382">
    <property type="entry name" value="AAA"/>
    <property type="match status" value="2"/>
</dbReference>
<dbReference type="Gene3D" id="1.10.8.60">
    <property type="match status" value="2"/>
</dbReference>
<feature type="compositionally biased region" description="Basic and acidic residues" evidence="2">
    <location>
        <begin position="164"/>
        <end position="178"/>
    </location>
</feature>
<keyword evidence="1" id="KW-0067">ATP-binding</keyword>
<dbReference type="Pfam" id="PF17871">
    <property type="entry name" value="AAA_lid_9"/>
    <property type="match status" value="1"/>
</dbReference>
<evidence type="ECO:0000313" key="3">
    <source>
        <dbReference type="EMBL" id="GKH00041.1"/>
    </source>
</evidence>
<dbReference type="Pfam" id="PF10431">
    <property type="entry name" value="ClpB_D2-small"/>
    <property type="match status" value="1"/>
</dbReference>
<dbReference type="CDD" id="cd00009">
    <property type="entry name" value="AAA"/>
    <property type="match status" value="1"/>
</dbReference>
<dbReference type="SMART" id="SM01086">
    <property type="entry name" value="ClpB_D2-small"/>
    <property type="match status" value="1"/>
</dbReference>
<dbReference type="Pfam" id="PF02861">
    <property type="entry name" value="Clp_N"/>
    <property type="match status" value="1"/>
</dbReference>
<dbReference type="EMBL" id="BQNJ01000001">
    <property type="protein sequence ID" value="GKH00041.1"/>
    <property type="molecule type" value="Genomic_DNA"/>
</dbReference>
<dbReference type="SUPFAM" id="SSF81923">
    <property type="entry name" value="Double Clp-N motif"/>
    <property type="match status" value="1"/>
</dbReference>
<protein>
    <submittedName>
        <fullName evidence="3">Uncharacterized protein</fullName>
    </submittedName>
</protein>
<dbReference type="GO" id="GO:0043335">
    <property type="term" value="P:protein unfolding"/>
    <property type="evidence" value="ECO:0007669"/>
    <property type="project" value="InterPro"/>
</dbReference>
<dbReference type="PROSITE" id="PS00871">
    <property type="entry name" value="CLPAB_2"/>
    <property type="match status" value="1"/>
</dbReference>
<dbReference type="PROSITE" id="PS51903">
    <property type="entry name" value="CLP_R"/>
    <property type="match status" value="1"/>
</dbReference>
<comment type="caution">
    <text evidence="3">The sequence shown here is derived from an EMBL/GenBank/DDBJ whole genome shotgun (WGS) entry which is preliminary data.</text>
</comment>
<feature type="region of interest" description="Disordered" evidence="2">
    <location>
        <begin position="143"/>
        <end position="193"/>
    </location>
</feature>
<dbReference type="InterPro" id="IPR036628">
    <property type="entry name" value="Clp_N_dom_sf"/>
</dbReference>
<dbReference type="PANTHER" id="PTHR11638">
    <property type="entry name" value="ATP-DEPENDENT CLP PROTEASE"/>
    <property type="match status" value="1"/>
</dbReference>
<dbReference type="InterPro" id="IPR018368">
    <property type="entry name" value="ClpA/B_CS1"/>
</dbReference>
<reference evidence="3" key="1">
    <citation type="submission" date="2022-01" db="EMBL/GenBank/DDBJ databases">
        <title>Novel bile acid biosynthetic pathways are enriched in the microbiome of centenarians.</title>
        <authorList>
            <person name="Sato Y."/>
            <person name="Atarashi K."/>
            <person name="Plichta R.D."/>
            <person name="Arai Y."/>
            <person name="Sasajima S."/>
            <person name="Kearney M.S."/>
            <person name="Suda W."/>
            <person name="Takeshita K."/>
            <person name="Sasaki T."/>
            <person name="Okamoto S."/>
            <person name="Skelly N.A."/>
            <person name="Okamura Y."/>
            <person name="Vlamakis H."/>
            <person name="Li Y."/>
            <person name="Tanoue T."/>
            <person name="Takei H."/>
            <person name="Nittono H."/>
            <person name="Narushima S."/>
            <person name="Irie J."/>
            <person name="Itoh H."/>
            <person name="Moriya K."/>
            <person name="Sugiura Y."/>
            <person name="Suematsu M."/>
            <person name="Moritoki N."/>
            <person name="Shibata S."/>
            <person name="Littman R.D."/>
            <person name="Fischbach A.M."/>
            <person name="Uwamino Y."/>
            <person name="Inoue T."/>
            <person name="Honda A."/>
            <person name="Hattori M."/>
            <person name="Murai T."/>
            <person name="Xavier J.R."/>
            <person name="Hirose N."/>
            <person name="Honda K."/>
        </authorList>
    </citation>
    <scope>NUCLEOTIDE SEQUENCE</scope>
    <source>
        <strain evidence="3">CE91-St55</strain>
    </source>
</reference>
<dbReference type="Proteomes" id="UP001055091">
    <property type="component" value="Unassembled WGS sequence"/>
</dbReference>
<dbReference type="Pfam" id="PF07724">
    <property type="entry name" value="AAA_2"/>
    <property type="match status" value="1"/>
</dbReference>
<dbReference type="AlphaFoldDB" id="A0A413X0C5"/>
<dbReference type="InterPro" id="IPR003959">
    <property type="entry name" value="ATPase_AAA_core"/>
</dbReference>
<dbReference type="RefSeq" id="WP_118040799.1">
    <property type="nucleotide sequence ID" value="NZ_BQNJ01000001.1"/>
</dbReference>
<dbReference type="PROSITE" id="PS00870">
    <property type="entry name" value="CLPAB_1"/>
    <property type="match status" value="1"/>
</dbReference>
<dbReference type="InterPro" id="IPR003593">
    <property type="entry name" value="AAA+_ATPase"/>
</dbReference>
<dbReference type="PRINTS" id="PR00300">
    <property type="entry name" value="CLPPROTEASEA"/>
</dbReference>
<gene>
    <name evidence="3" type="ORF">CE91St55_20220</name>
</gene>
<dbReference type="InterPro" id="IPR041546">
    <property type="entry name" value="ClpA/ClpB_AAA_lid"/>
</dbReference>
<dbReference type="InterPro" id="IPR001270">
    <property type="entry name" value="ClpA/B"/>
</dbReference>
<dbReference type="InterPro" id="IPR019489">
    <property type="entry name" value="Clp_ATPase_C"/>
</dbReference>
<dbReference type="GO" id="GO:0005524">
    <property type="term" value="F:ATP binding"/>
    <property type="evidence" value="ECO:0007669"/>
    <property type="project" value="UniProtKB-KW"/>
</dbReference>
<dbReference type="InterPro" id="IPR028299">
    <property type="entry name" value="ClpA/B_CS2"/>
</dbReference>
<dbReference type="Gene3D" id="1.10.1780.10">
    <property type="entry name" value="Clp, N-terminal domain"/>
    <property type="match status" value="1"/>
</dbReference>
<evidence type="ECO:0000313" key="4">
    <source>
        <dbReference type="Proteomes" id="UP001055091"/>
    </source>
</evidence>
<organism evidence="3 4">
    <name type="scientific">Hungatella hathewayi</name>
    <dbReference type="NCBI Taxonomy" id="154046"/>
    <lineage>
        <taxon>Bacteria</taxon>
        <taxon>Bacillati</taxon>
        <taxon>Bacillota</taxon>
        <taxon>Clostridia</taxon>
        <taxon>Lachnospirales</taxon>
        <taxon>Lachnospiraceae</taxon>
        <taxon>Hungatella</taxon>
    </lineage>
</organism>
<dbReference type="GO" id="GO:0034605">
    <property type="term" value="P:cellular response to heat"/>
    <property type="evidence" value="ECO:0007669"/>
    <property type="project" value="TreeGrafter"/>
</dbReference>
<evidence type="ECO:0000256" key="1">
    <source>
        <dbReference type="RuleBase" id="RU004432"/>
    </source>
</evidence>
<dbReference type="InterPro" id="IPR004176">
    <property type="entry name" value="Clp_R_N"/>
</dbReference>
<dbReference type="GO" id="GO:0016887">
    <property type="term" value="F:ATP hydrolysis activity"/>
    <property type="evidence" value="ECO:0007669"/>
    <property type="project" value="InterPro"/>
</dbReference>
<comment type="similarity">
    <text evidence="1">Belongs to the ClpA/ClpB family.</text>
</comment>
<dbReference type="GO" id="GO:0005737">
    <property type="term" value="C:cytoplasm"/>
    <property type="evidence" value="ECO:0007669"/>
    <property type="project" value="TreeGrafter"/>
</dbReference>
<feature type="compositionally biased region" description="Basic and acidic residues" evidence="2">
    <location>
        <begin position="143"/>
        <end position="156"/>
    </location>
</feature>
<sequence>MKIAKEVEELLNDAVLNAGRRGNEYVTPEHVWYVLTDRPVFRTAFKSCGGDVKKLKSRLEEYLGQMDTVEKDAGGTLVSYGLSQAIEEAARKAVSSDRDIIELPHLLYSMMELEESYGAYFVQLQGVECVDLLVELGTGSRDMEMRTGDRRGKRAADGSGGESGKTETGKTEAGKTEAGDAESEDTESEEGTERERLLMKYAVCINEEVKISCPLIGREAELERTMQVLCRRQKNNPLHIGEPGVGKTAITYGLAARINEGRVPEKLKNARIYGIDLGSMVAGTQFRGDFEKRLKAVMEELKEEENPILYIDEIHNLVGAGAVNGGSMDASNLLKPYLTDGTLKFIGATTYEEYKKYFSKDKSLVRRFQNIDIKEPTVEETVEILNGLKPYYEKFHHVRYQKGTMEHAAVLSNQYINERYLPDKAIDLIDEAGAYLELHPKNKKVQVVDKKLVEEVLAKICRIPKQTVETEERQKLARLERELKGRIFGQDEAVDQLTNAIKLAKAGLNEENKPVSSLLFVGPTGVGKTELAKSAAKVLGIRLVRFDMSEYAEKHTVAKLIGSPAGYVGYEEGGLLTEAIRKNPHCVLLLDEIEKAHPDIYNILLQIMDYATLTDNQGRKADFRNVILIMTSNAGAEKADRSSIGFGGRQLNEEGITDEVKRVFRPEFRNRLDRVIIFRPLDAAMADRIVEKEFRSLARKAAEKNVVLTIGKAGRKYLAKKGVSREYGAREIKRIIGQEIKPLLVDEMLFGRLKKGGSCQVDYDGERIRILI</sequence>
<feature type="compositionally biased region" description="Acidic residues" evidence="2">
    <location>
        <begin position="179"/>
        <end position="190"/>
    </location>
</feature>
<proteinExistence type="inferred from homology"/>
<dbReference type="NCBIfam" id="TIGR02639">
    <property type="entry name" value="ClpA"/>
    <property type="match status" value="1"/>
</dbReference>
<dbReference type="InterPro" id="IPR050130">
    <property type="entry name" value="ClpA_ClpB"/>
</dbReference>
<dbReference type="FunFam" id="3.40.50.300:FF:000025">
    <property type="entry name" value="ATP-dependent Clp protease subunit"/>
    <property type="match status" value="1"/>
</dbReference>
<dbReference type="Pfam" id="PF00004">
    <property type="entry name" value="AAA"/>
    <property type="match status" value="1"/>
</dbReference>
<dbReference type="SUPFAM" id="SSF52540">
    <property type="entry name" value="P-loop containing nucleoside triphosphate hydrolases"/>
    <property type="match status" value="2"/>
</dbReference>
<dbReference type="InterPro" id="IPR027417">
    <property type="entry name" value="P-loop_NTPase"/>
</dbReference>
<evidence type="ECO:0000256" key="2">
    <source>
        <dbReference type="SAM" id="MobiDB-lite"/>
    </source>
</evidence>
<accession>A0A413X0C5</accession>
<keyword evidence="1" id="KW-0143">Chaperone</keyword>
<dbReference type="CDD" id="cd19499">
    <property type="entry name" value="RecA-like_ClpB_Hsp104-like"/>
    <property type="match status" value="1"/>
</dbReference>
<dbReference type="InterPro" id="IPR013461">
    <property type="entry name" value="ClpA"/>
</dbReference>
<keyword evidence="1" id="KW-0547">Nucleotide-binding</keyword>
<name>A0A413X0C5_9FIRM</name>
<dbReference type="Gene3D" id="3.40.50.300">
    <property type="entry name" value="P-loop containing nucleotide triphosphate hydrolases"/>
    <property type="match status" value="2"/>
</dbReference>
<dbReference type="PANTHER" id="PTHR11638:SF111">
    <property type="entry name" value="ATP-DEPENDENT CLP PROTEASE ATP-BINDING SUBUNIT CLPA"/>
    <property type="match status" value="1"/>
</dbReference>